<dbReference type="AlphaFoldDB" id="A0A9Q1JWF2"/>
<comment type="caution">
    <text evidence="1">The sequence shown here is derived from an EMBL/GenBank/DDBJ whole genome shotgun (WGS) entry which is preliminary data.</text>
</comment>
<dbReference type="Proteomes" id="UP001153076">
    <property type="component" value="Unassembled WGS sequence"/>
</dbReference>
<evidence type="ECO:0000313" key="2">
    <source>
        <dbReference type="Proteomes" id="UP001153076"/>
    </source>
</evidence>
<evidence type="ECO:0000313" key="1">
    <source>
        <dbReference type="EMBL" id="KAJ8432204.1"/>
    </source>
</evidence>
<proteinExistence type="predicted"/>
<organism evidence="1 2">
    <name type="scientific">Carnegiea gigantea</name>
    <dbReference type="NCBI Taxonomy" id="171969"/>
    <lineage>
        <taxon>Eukaryota</taxon>
        <taxon>Viridiplantae</taxon>
        <taxon>Streptophyta</taxon>
        <taxon>Embryophyta</taxon>
        <taxon>Tracheophyta</taxon>
        <taxon>Spermatophyta</taxon>
        <taxon>Magnoliopsida</taxon>
        <taxon>eudicotyledons</taxon>
        <taxon>Gunneridae</taxon>
        <taxon>Pentapetalae</taxon>
        <taxon>Caryophyllales</taxon>
        <taxon>Cactineae</taxon>
        <taxon>Cactaceae</taxon>
        <taxon>Cactoideae</taxon>
        <taxon>Echinocereeae</taxon>
        <taxon>Carnegiea</taxon>
    </lineage>
</organism>
<accession>A0A9Q1JWF2</accession>
<keyword evidence="2" id="KW-1185">Reference proteome</keyword>
<dbReference type="OrthoDB" id="1818565at2759"/>
<name>A0A9Q1JWF2_9CARY</name>
<dbReference type="EMBL" id="JAKOGI010000626">
    <property type="protein sequence ID" value="KAJ8432204.1"/>
    <property type="molecule type" value="Genomic_DNA"/>
</dbReference>
<protein>
    <submittedName>
        <fullName evidence="1">Uncharacterized protein</fullName>
    </submittedName>
</protein>
<gene>
    <name evidence="1" type="ORF">Cgig2_027726</name>
</gene>
<sequence>MVPLSKPSNGSIIVASLNYGGDALQPSSTHLSVVGVGPNPTQASALSHDSGRLNVKRTRKGAPSLRGTSIQGHTPSTHSQVDILVNTMVKNHHKEVHQYRSLEKRELIVYCLARVAMGICKDEPNMLDSTLHEKLDKHALCDHAKVSTTKGLHWIKAATKGNMQQEGIGNGGF</sequence>
<reference evidence="1" key="1">
    <citation type="submission" date="2022-04" db="EMBL/GenBank/DDBJ databases">
        <title>Carnegiea gigantea Genome sequencing and assembly v2.</title>
        <authorList>
            <person name="Copetti D."/>
            <person name="Sanderson M.J."/>
            <person name="Burquez A."/>
            <person name="Wojciechowski M.F."/>
        </authorList>
    </citation>
    <scope>NUCLEOTIDE SEQUENCE</scope>
    <source>
        <strain evidence="1">SGP5-SGP5p</strain>
        <tissue evidence="1">Aerial part</tissue>
    </source>
</reference>